<name>A0A2D2W486_9CAUD</name>
<dbReference type="Pfam" id="PF14359">
    <property type="entry name" value="DUF4406"/>
    <property type="match status" value="1"/>
</dbReference>
<evidence type="ECO:0008006" key="3">
    <source>
        <dbReference type="Google" id="ProtNLM"/>
    </source>
</evidence>
<accession>A0A2D2W486</accession>
<dbReference type="Proteomes" id="UP000240916">
    <property type="component" value="Segment"/>
</dbReference>
<evidence type="ECO:0000313" key="2">
    <source>
        <dbReference type="Proteomes" id="UP000240916"/>
    </source>
</evidence>
<gene>
    <name evidence="1" type="ORF">SEA_SUPERPHIKIMAN_160</name>
</gene>
<evidence type="ECO:0000313" key="1">
    <source>
        <dbReference type="EMBL" id="ATS93001.1"/>
    </source>
</evidence>
<sequence>MATVKHNCTYVSGPMSGLEDFNHPAFNAKAAELRAAGEEVINPAEFDAEIGPDQSWDTYLRRDLILLAQRCNKIVLLPGWQSSIGARLELHVAEQLGMTVVYPTGETIQHRPAGAAKLAQHREVFA</sequence>
<reference evidence="1 2" key="1">
    <citation type="submission" date="2017-09" db="EMBL/GenBank/DDBJ databases">
        <authorList>
            <person name="Pradhan P."/>
            <person name="Aluri L.S."/>
            <person name="Anandarajan D."/>
            <person name="Beiriger J.C."/>
            <person name="Bethamcharla R."/>
            <person name="Betini N."/>
            <person name="Bhatt S.D."/>
            <person name="Chengalvala S."/>
            <person name="Cox N.E."/>
            <person name="Delvadia B.P."/>
            <person name="Desai A.S."/>
            <person name="Devaney A.M."/>
            <person name="Doyle B.K."/>
            <person name="Edgerton A.O."/>
            <person name="Erlich M.C."/>
            <person name="Fitzpatrick K.C."/>
            <person name="Gajjar E.A."/>
            <person name="Ganguly A."/>
            <person name="Gill R.S."/>
            <person name="Goldman M.G."/>
            <person name="Good P.M."/>
            <person name="Gupta N."/>
            <person name="Haddad L.M."/>
            <person name="Han E.J."/>
            <person name="Jain S."/>
            <person name="Jiang A."/>
            <person name="Jurgielewicz A.D."/>
            <person name="Kainth D.K."/>
            <person name="Karam J.M."/>
            <person name="Kodavatiganti M."/>
            <person name="Kriete S.J."/>
            <person name="MacDonald C.E."/>
            <person name="Maret J.P."/>
            <person name="Mathew A.E."/>
            <person name="Nako S."/>
            <person name="Natrajan M."/>
            <person name="Nishu N.M."/>
            <person name="Parikh A."/>
            <person name="Patel N."/>
            <person name="Patel P.D."/>
            <person name="Patel S."/>
            <person name="Patra K."/>
            <person name="Pumpuckdee D."/>
            <person name="Rai K."/>
            <person name="Ramanathan A."/>
            <person name="Sarkar A."/>
            <person name="Schaffer B.L."/>
            <person name="Shah P."/>
            <person name="Tata R.K."/>
            <person name="Tawfik A.H."/>
            <person name="Thuremella B.T."/>
            <person name="Toma J."/>
            <person name="Tran T.L."/>
            <person name="Veera S."/>
            <person name="Vemulapalli V.K."/>
            <person name="Vidas T.V."/>
            <person name="Vieira K.S."/>
            <person name="Vijayakumar G."/>
            <person name="Walor T.A."/>
            <person name="White C.R."/>
            <person name="Wong B.M."/>
            <person name="Zhao Sl."/>
            <person name="McDonald M.T."/>
            <person name="Dalia R."/>
            <person name="Little J.L."/>
            <person name="Gurney S.M.R."/>
            <person name="Bollivar D.W."/>
            <person name="Garlena R.A."/>
            <person name="Russell D.A."/>
            <person name="Pope W.H."/>
            <person name="Jacobs-Sera D."/>
            <person name="Hendrix R.W."/>
            <person name="Hatfull G.F."/>
        </authorList>
    </citation>
    <scope>NUCLEOTIDE SEQUENCE [LARGE SCALE GENOMIC DNA]</scope>
</reference>
<dbReference type="Gene3D" id="3.40.50.10400">
    <property type="entry name" value="Hypothetical protein PA1492"/>
    <property type="match status" value="1"/>
</dbReference>
<proteinExistence type="predicted"/>
<dbReference type="SUPFAM" id="SSF52309">
    <property type="entry name" value="N-(deoxy)ribosyltransferase-like"/>
    <property type="match status" value="1"/>
</dbReference>
<organism evidence="1 2">
    <name type="scientific">Mycobacterium phage Superphikiman</name>
    <dbReference type="NCBI Taxonomy" id="2041551"/>
    <lineage>
        <taxon>Viruses</taxon>
        <taxon>Duplodnaviria</taxon>
        <taxon>Heunggongvirae</taxon>
        <taxon>Uroviricota</taxon>
        <taxon>Caudoviricetes</taxon>
        <taxon>Omegavirus</taxon>
        <taxon>Omegavirus courthouse</taxon>
    </lineage>
</organism>
<dbReference type="EMBL" id="MF919534">
    <property type="protein sequence ID" value="ATS93001.1"/>
    <property type="molecule type" value="Genomic_DNA"/>
</dbReference>
<protein>
    <recommendedName>
        <fullName evidence="3">DUF4406 domain-containing protein</fullName>
    </recommendedName>
</protein>
<dbReference type="InterPro" id="IPR025518">
    <property type="entry name" value="DUF4406"/>
</dbReference>